<dbReference type="AlphaFoldDB" id="A0AA43QKB8"/>
<evidence type="ECO:0000313" key="5">
    <source>
        <dbReference type="Proteomes" id="UP001161017"/>
    </source>
</evidence>
<evidence type="ECO:0000259" key="3">
    <source>
        <dbReference type="SMART" id="SM00829"/>
    </source>
</evidence>
<comment type="similarity">
    <text evidence="1">Belongs to the zinc-containing alcohol dehydrogenase family.</text>
</comment>
<dbReference type="SUPFAM" id="SSF50129">
    <property type="entry name" value="GroES-like"/>
    <property type="match status" value="1"/>
</dbReference>
<reference evidence="4" key="1">
    <citation type="journal article" date="2023" name="Genome Biol. Evol.">
        <title>First Whole Genome Sequence and Flow Cytometry Genome Size Data for the Lichen-Forming Fungus Ramalina farinacea (Ascomycota).</title>
        <authorList>
            <person name="Llewellyn T."/>
            <person name="Mian S."/>
            <person name="Hill R."/>
            <person name="Leitch I.J."/>
            <person name="Gaya E."/>
        </authorList>
    </citation>
    <scope>NUCLEOTIDE SEQUENCE</scope>
    <source>
        <strain evidence="4">LIQ254RAFAR</strain>
    </source>
</reference>
<dbReference type="SMART" id="SM00829">
    <property type="entry name" value="PKS_ER"/>
    <property type="match status" value="1"/>
</dbReference>
<dbReference type="InterPro" id="IPR013154">
    <property type="entry name" value="ADH-like_N"/>
</dbReference>
<accession>A0AA43QKB8</accession>
<dbReference type="InterPro" id="IPR036291">
    <property type="entry name" value="NAD(P)-bd_dom_sf"/>
</dbReference>
<dbReference type="InterPro" id="IPR047122">
    <property type="entry name" value="Trans-enoyl_RdTase-like"/>
</dbReference>
<feature type="domain" description="Enoyl reductase (ER)" evidence="3">
    <location>
        <begin position="8"/>
        <end position="381"/>
    </location>
</feature>
<organism evidence="4 5">
    <name type="scientific">Ramalina farinacea</name>
    <dbReference type="NCBI Taxonomy" id="258253"/>
    <lineage>
        <taxon>Eukaryota</taxon>
        <taxon>Fungi</taxon>
        <taxon>Dikarya</taxon>
        <taxon>Ascomycota</taxon>
        <taxon>Pezizomycotina</taxon>
        <taxon>Lecanoromycetes</taxon>
        <taxon>OSLEUM clade</taxon>
        <taxon>Lecanoromycetidae</taxon>
        <taxon>Lecanorales</taxon>
        <taxon>Lecanorineae</taxon>
        <taxon>Ramalinaceae</taxon>
        <taxon>Ramalina</taxon>
    </lineage>
</organism>
<keyword evidence="5" id="KW-1185">Reference proteome</keyword>
<dbReference type="Gene3D" id="3.90.180.10">
    <property type="entry name" value="Medium-chain alcohol dehydrogenases, catalytic domain"/>
    <property type="match status" value="1"/>
</dbReference>
<dbReference type="PANTHER" id="PTHR45348:SF2">
    <property type="entry name" value="ZINC-TYPE ALCOHOL DEHYDROGENASE-LIKE PROTEIN C2E1P3.01"/>
    <property type="match status" value="1"/>
</dbReference>
<dbReference type="GO" id="GO:0016651">
    <property type="term" value="F:oxidoreductase activity, acting on NAD(P)H"/>
    <property type="evidence" value="ECO:0007669"/>
    <property type="project" value="InterPro"/>
</dbReference>
<protein>
    <submittedName>
        <fullName evidence="4">Secondary metabolism biosynthetic enzyme</fullName>
    </submittedName>
</protein>
<keyword evidence="2" id="KW-0560">Oxidoreductase</keyword>
<dbReference type="EMBL" id="JAPUFD010000007">
    <property type="protein sequence ID" value="MDI1488080.1"/>
    <property type="molecule type" value="Genomic_DNA"/>
</dbReference>
<evidence type="ECO:0000256" key="1">
    <source>
        <dbReference type="ARBA" id="ARBA00008072"/>
    </source>
</evidence>
<dbReference type="InterPro" id="IPR013149">
    <property type="entry name" value="ADH-like_C"/>
</dbReference>
<proteinExistence type="inferred from homology"/>
<dbReference type="Proteomes" id="UP001161017">
    <property type="component" value="Unassembled WGS sequence"/>
</dbReference>
<dbReference type="PANTHER" id="PTHR45348">
    <property type="entry name" value="HYPOTHETICAL OXIDOREDUCTASE (EUROFUNG)"/>
    <property type="match status" value="1"/>
</dbReference>
<dbReference type="Gene3D" id="3.40.50.720">
    <property type="entry name" value="NAD(P)-binding Rossmann-like Domain"/>
    <property type="match status" value="1"/>
</dbReference>
<comment type="caution">
    <text evidence="4">The sequence shown here is derived from an EMBL/GenBank/DDBJ whole genome shotgun (WGS) entry which is preliminary data.</text>
</comment>
<dbReference type="InterPro" id="IPR020843">
    <property type="entry name" value="ER"/>
</dbReference>
<sequence>MHAVKVRGPNDLFIDSTAPVPTVRPGHLLIKVLSVALNPTDWKRVAIFKKEVPHTVGLDVAGRVVECGDEVGQEYKVGNRVAGLCYGIKAGDPLSGAFGEYALLKGALSLPVPDDVSDAEAATIPVGTNFVGQVEQTMIALYQTLKLPPPSPPSKPKSLGPAVLIYGGATASGMFGLQFARLSGCHVLTTCSPRNFQLVKALGAHEVFDYHDGGACAAAIRLATGDKLLYAFDCVSAGSSLQICADALTSQPDVAAYTAALPIGEGFPRKDVRAGWTSGYSGGLVFHFSLLWCPSSEGSQERENSCRDYPIFTPRIKLTCTDNPGDAAFAVDFWMATAELLRQDRLRLGPLVHERQGGLAGIAEGLAELRAGGVSAGKLVYTIE</sequence>
<evidence type="ECO:0000313" key="4">
    <source>
        <dbReference type="EMBL" id="MDI1488080.1"/>
    </source>
</evidence>
<dbReference type="CDD" id="cd08249">
    <property type="entry name" value="enoyl_reductase_like"/>
    <property type="match status" value="1"/>
</dbReference>
<name>A0AA43QKB8_9LECA</name>
<dbReference type="SUPFAM" id="SSF51735">
    <property type="entry name" value="NAD(P)-binding Rossmann-fold domains"/>
    <property type="match status" value="1"/>
</dbReference>
<dbReference type="Pfam" id="PF00107">
    <property type="entry name" value="ADH_zinc_N"/>
    <property type="match status" value="1"/>
</dbReference>
<gene>
    <name evidence="4" type="ORF">OHK93_007354</name>
</gene>
<evidence type="ECO:0000256" key="2">
    <source>
        <dbReference type="ARBA" id="ARBA00023002"/>
    </source>
</evidence>
<dbReference type="InterPro" id="IPR011032">
    <property type="entry name" value="GroES-like_sf"/>
</dbReference>
<dbReference type="Pfam" id="PF08240">
    <property type="entry name" value="ADH_N"/>
    <property type="match status" value="1"/>
</dbReference>